<evidence type="ECO:0000256" key="1">
    <source>
        <dbReference type="SAM" id="Phobius"/>
    </source>
</evidence>
<dbReference type="GeneID" id="39734179"/>
<dbReference type="EMBL" id="CVMU01000186">
    <property type="protein sequence ID" value="CRG84693.1"/>
    <property type="molecule type" value="Genomic_DNA"/>
</dbReference>
<protein>
    <submittedName>
        <fullName evidence="2">Uncharacterized protein</fullName>
    </submittedName>
</protein>
<dbReference type="Proteomes" id="UP000220158">
    <property type="component" value="Unassembled WGS sequence"/>
</dbReference>
<proteinExistence type="predicted"/>
<accession>A0A1J1GMY3</accession>
<feature type="transmembrane region" description="Helical" evidence="1">
    <location>
        <begin position="12"/>
        <end position="32"/>
    </location>
</feature>
<keyword evidence="1" id="KW-0472">Membrane</keyword>
<dbReference type="RefSeq" id="XP_028531131.1">
    <property type="nucleotide sequence ID" value="XM_028675323.1"/>
</dbReference>
<evidence type="ECO:0000313" key="3">
    <source>
        <dbReference type="Proteomes" id="UP000220158"/>
    </source>
</evidence>
<keyword evidence="1" id="KW-0812">Transmembrane</keyword>
<dbReference type="KEGG" id="prel:PRELSG_0025300"/>
<keyword evidence="1" id="KW-1133">Transmembrane helix</keyword>
<evidence type="ECO:0000313" key="2">
    <source>
        <dbReference type="EMBL" id="CRG84693.1"/>
    </source>
</evidence>
<name>A0A1J1GMY3_PLARL</name>
<reference evidence="2 3" key="1">
    <citation type="submission" date="2015-04" db="EMBL/GenBank/DDBJ databases">
        <authorList>
            <consortium name="Pathogen Informatics"/>
        </authorList>
    </citation>
    <scope>NUCLEOTIDE SEQUENCE [LARGE SCALE GENOMIC DNA]</scope>
    <source>
        <strain evidence="2 3">SGS1</strain>
    </source>
</reference>
<dbReference type="VEuPathDB" id="PlasmoDB:PRELSG_0025300"/>
<dbReference type="OMA" id="ENMAYRI"/>
<gene>
    <name evidence="2" type="ORF">PRELSG_0025300</name>
</gene>
<organism evidence="2 3">
    <name type="scientific">Plasmodium relictum</name>
    <dbReference type="NCBI Taxonomy" id="85471"/>
    <lineage>
        <taxon>Eukaryota</taxon>
        <taxon>Sar</taxon>
        <taxon>Alveolata</taxon>
        <taxon>Apicomplexa</taxon>
        <taxon>Aconoidasida</taxon>
        <taxon>Haemosporida</taxon>
        <taxon>Plasmodiidae</taxon>
        <taxon>Plasmodium</taxon>
        <taxon>Plasmodium (Haemamoeba)</taxon>
    </lineage>
</organism>
<sequence length="406" mass="48009">MNFSKSFNFFKLLLVSNLIAYTFNVSLLSSLFKDELLLINYELGLITIRNLAEMSPEKLKSSVKTHERKKFFSRGIFKDCLSLENSLFSELLTKPEKQSDSASDILDNMENVLSTIYQRFSEAGITLPLTKLLNIHYRVKEYNLLKENYPSNSREEIMSNILIAQKSIFDEFSEVYSKVINIDGEDENLLIYIDGMLDGMVKKIPYALRKFQSLESLRYDHMDKLNRIMILSIEDTMSLDRKLYKSKEMNAYDMGGIFNIEHGSYRELLYHIFTKKYDKASICDNSSIIMNTIIIYYSKLLPRMTYEQFKIMYHRLLERIIDLSDEELTQHKMDRLNDIHFLETQINVNHAMRKFNKLHEQETQEDLKDTDIKNEVMEALQSRNISLSSNEMDKMVDRIRRSYYIY</sequence>
<keyword evidence="3" id="KW-1185">Reference proteome</keyword>
<dbReference type="AlphaFoldDB" id="A0A1J1GMY3"/>